<evidence type="ECO:0000313" key="5">
    <source>
        <dbReference type="Proteomes" id="UP000490535"/>
    </source>
</evidence>
<organism evidence="4 5">
    <name type="scientific">Acinetobacter bereziniae</name>
    <name type="common">Acinetobacter genomosp. 10</name>
    <dbReference type="NCBI Taxonomy" id="106648"/>
    <lineage>
        <taxon>Bacteria</taxon>
        <taxon>Pseudomonadati</taxon>
        <taxon>Pseudomonadota</taxon>
        <taxon>Gammaproteobacteria</taxon>
        <taxon>Moraxellales</taxon>
        <taxon>Moraxellaceae</taxon>
        <taxon>Acinetobacter</taxon>
    </lineage>
</organism>
<dbReference type="Proteomes" id="UP000490535">
    <property type="component" value="Unassembled WGS sequence"/>
</dbReference>
<dbReference type="PROSITE" id="PS50887">
    <property type="entry name" value="GGDEF"/>
    <property type="match status" value="1"/>
</dbReference>
<evidence type="ECO:0000256" key="2">
    <source>
        <dbReference type="ARBA" id="ARBA00034247"/>
    </source>
</evidence>
<evidence type="ECO:0000313" key="4">
    <source>
        <dbReference type="EMBL" id="KAF1018806.1"/>
    </source>
</evidence>
<proteinExistence type="predicted"/>
<dbReference type="Pfam" id="PF00990">
    <property type="entry name" value="GGDEF"/>
    <property type="match status" value="1"/>
</dbReference>
<feature type="domain" description="GGDEF" evidence="3">
    <location>
        <begin position="1"/>
        <end position="89"/>
    </location>
</feature>
<dbReference type="NCBIfam" id="TIGR00254">
    <property type="entry name" value="GGDEF"/>
    <property type="match status" value="1"/>
</dbReference>
<dbReference type="InterPro" id="IPR029787">
    <property type="entry name" value="Nucleotide_cyclase"/>
</dbReference>
<dbReference type="PANTHER" id="PTHR45138:SF9">
    <property type="entry name" value="DIGUANYLATE CYCLASE DGCM-RELATED"/>
    <property type="match status" value="1"/>
</dbReference>
<dbReference type="PANTHER" id="PTHR45138">
    <property type="entry name" value="REGULATORY COMPONENTS OF SENSORY TRANSDUCTION SYSTEM"/>
    <property type="match status" value="1"/>
</dbReference>
<dbReference type="EMBL" id="WNDP01000161">
    <property type="protein sequence ID" value="KAF1018806.1"/>
    <property type="molecule type" value="Genomic_DNA"/>
</dbReference>
<evidence type="ECO:0000256" key="1">
    <source>
        <dbReference type="ARBA" id="ARBA00012528"/>
    </source>
</evidence>
<evidence type="ECO:0000259" key="3">
    <source>
        <dbReference type="PROSITE" id="PS50887"/>
    </source>
</evidence>
<dbReference type="InterPro" id="IPR050469">
    <property type="entry name" value="Diguanylate_Cyclase"/>
</dbReference>
<dbReference type="InterPro" id="IPR000160">
    <property type="entry name" value="GGDEF_dom"/>
</dbReference>
<sequence>MPLNPLCNKALKDLTLEQSIAIAQRICNTVFNTPIHLDDQRSLNISVSIGLSYQTLPYCVPFQQLIKRADDALYLAKEKGRNQLCLESEIQQNYNLFAQ</sequence>
<protein>
    <recommendedName>
        <fullName evidence="1">diguanylate cyclase</fullName>
        <ecNumber evidence="1">2.7.7.65</ecNumber>
    </recommendedName>
</protein>
<dbReference type="EC" id="2.7.7.65" evidence="1"/>
<dbReference type="AlphaFoldDB" id="A0A833PCF5"/>
<name>A0A833PCF5_ACIBZ</name>
<accession>A0A833PCF5</accession>
<reference evidence="5" key="1">
    <citation type="journal article" date="2020" name="MBio">
        <title>Horizontal gene transfer to a defensive symbiont with a reduced genome amongst a multipartite beetle microbiome.</title>
        <authorList>
            <person name="Waterworth S.C."/>
            <person name="Florez L.V."/>
            <person name="Rees E.R."/>
            <person name="Hertweck C."/>
            <person name="Kaltenpoth M."/>
            <person name="Kwan J.C."/>
        </authorList>
    </citation>
    <scope>NUCLEOTIDE SEQUENCE [LARGE SCALE GENOMIC DNA]</scope>
</reference>
<dbReference type="Gene3D" id="3.30.70.270">
    <property type="match status" value="1"/>
</dbReference>
<dbReference type="InterPro" id="IPR043128">
    <property type="entry name" value="Rev_trsase/Diguanyl_cyclase"/>
</dbReference>
<dbReference type="GO" id="GO:0052621">
    <property type="term" value="F:diguanylate cyclase activity"/>
    <property type="evidence" value="ECO:0007669"/>
    <property type="project" value="UniProtKB-EC"/>
</dbReference>
<comment type="catalytic activity">
    <reaction evidence="2">
        <text>2 GTP = 3',3'-c-di-GMP + 2 diphosphate</text>
        <dbReference type="Rhea" id="RHEA:24898"/>
        <dbReference type="ChEBI" id="CHEBI:33019"/>
        <dbReference type="ChEBI" id="CHEBI:37565"/>
        <dbReference type="ChEBI" id="CHEBI:58805"/>
        <dbReference type="EC" id="2.7.7.65"/>
    </reaction>
</comment>
<gene>
    <name evidence="4" type="ORF">GAK29_04119</name>
</gene>
<comment type="caution">
    <text evidence="4">The sequence shown here is derived from an EMBL/GenBank/DDBJ whole genome shotgun (WGS) entry which is preliminary data.</text>
</comment>
<dbReference type="SUPFAM" id="SSF55073">
    <property type="entry name" value="Nucleotide cyclase"/>
    <property type="match status" value="1"/>
</dbReference>